<evidence type="ECO:0000313" key="18">
    <source>
        <dbReference type="Proteomes" id="UP001162029"/>
    </source>
</evidence>
<dbReference type="PROSITE" id="PS50011">
    <property type="entry name" value="PROTEIN_KINASE_DOM"/>
    <property type="match status" value="1"/>
</dbReference>
<dbReference type="GO" id="GO:0005524">
    <property type="term" value="F:ATP binding"/>
    <property type="evidence" value="ECO:0007669"/>
    <property type="project" value="UniProtKB-UniRule"/>
</dbReference>
<dbReference type="GO" id="GO:0000077">
    <property type="term" value="P:DNA damage checkpoint signaling"/>
    <property type="evidence" value="ECO:0007669"/>
    <property type="project" value="InterPro"/>
</dbReference>
<feature type="binding site" evidence="13">
    <location>
        <position position="304"/>
    </location>
    <ligand>
        <name>ATP</name>
        <dbReference type="ChEBI" id="CHEBI:30616"/>
    </ligand>
</feature>
<evidence type="ECO:0000256" key="2">
    <source>
        <dbReference type="ARBA" id="ARBA00022527"/>
    </source>
</evidence>
<dbReference type="Gene3D" id="1.10.510.10">
    <property type="entry name" value="Transferase(Phosphotransferase) domain 1"/>
    <property type="match status" value="1"/>
</dbReference>
<feature type="region of interest" description="Disordered" evidence="14">
    <location>
        <begin position="1338"/>
        <end position="1377"/>
    </location>
</feature>
<keyword evidence="6 12" id="KW-0067">ATP-binding</keyword>
<gene>
    <name evidence="17" type="ORF">PDE001_LOCUS11450</name>
</gene>
<name>A0AAV0VDL0_9STRA</name>
<comment type="catalytic activity">
    <reaction evidence="10">
        <text>L-seryl-[protein] + ATP = O-phospho-L-seryl-[protein] + ADP + H(+)</text>
        <dbReference type="Rhea" id="RHEA:17989"/>
        <dbReference type="Rhea" id="RHEA-COMP:9863"/>
        <dbReference type="Rhea" id="RHEA-COMP:11604"/>
        <dbReference type="ChEBI" id="CHEBI:15378"/>
        <dbReference type="ChEBI" id="CHEBI:29999"/>
        <dbReference type="ChEBI" id="CHEBI:30616"/>
        <dbReference type="ChEBI" id="CHEBI:83421"/>
        <dbReference type="ChEBI" id="CHEBI:456216"/>
        <dbReference type="EC" id="2.7.11.1"/>
    </reaction>
</comment>
<evidence type="ECO:0000256" key="8">
    <source>
        <dbReference type="ARBA" id="ARBA00037982"/>
    </source>
</evidence>
<feature type="domain" description="RWD" evidence="16">
    <location>
        <begin position="37"/>
        <end position="146"/>
    </location>
</feature>
<organism evidence="17 18">
    <name type="scientific">Peronospora destructor</name>
    <dbReference type="NCBI Taxonomy" id="86335"/>
    <lineage>
        <taxon>Eukaryota</taxon>
        <taxon>Sar</taxon>
        <taxon>Stramenopiles</taxon>
        <taxon>Oomycota</taxon>
        <taxon>Peronosporomycetes</taxon>
        <taxon>Peronosporales</taxon>
        <taxon>Peronosporaceae</taxon>
        <taxon>Peronospora</taxon>
    </lineage>
</organism>
<dbReference type="PANTHER" id="PTHR11042">
    <property type="entry name" value="EUKARYOTIC TRANSLATION INITIATION FACTOR 2-ALPHA KINASE EIF2-ALPHA KINASE -RELATED"/>
    <property type="match status" value="1"/>
</dbReference>
<dbReference type="PROSITE" id="PS00108">
    <property type="entry name" value="PROTEIN_KINASE_ST"/>
    <property type="match status" value="1"/>
</dbReference>
<comment type="similarity">
    <text evidence="8">Belongs to the protein kinase superfamily. Ser/Thr protein kinase family. GCN2 subfamily.</text>
</comment>
<dbReference type="Pfam" id="PF00069">
    <property type="entry name" value="Pkinase"/>
    <property type="match status" value="3"/>
</dbReference>
<dbReference type="Gene3D" id="3.10.110.10">
    <property type="entry name" value="Ubiquitin Conjugating Enzyme"/>
    <property type="match status" value="1"/>
</dbReference>
<dbReference type="Gene3D" id="3.30.200.20">
    <property type="entry name" value="Phosphorylase Kinase, domain 1"/>
    <property type="match status" value="1"/>
</dbReference>
<dbReference type="GO" id="GO:0017148">
    <property type="term" value="P:negative regulation of translation"/>
    <property type="evidence" value="ECO:0007669"/>
    <property type="project" value="UniProtKB-KW"/>
</dbReference>
<evidence type="ECO:0000259" key="15">
    <source>
        <dbReference type="PROSITE" id="PS50011"/>
    </source>
</evidence>
<dbReference type="Pfam" id="PF12745">
    <property type="entry name" value="HGTP_anticodon2"/>
    <property type="match status" value="1"/>
</dbReference>
<dbReference type="InterPro" id="IPR006575">
    <property type="entry name" value="RWD_dom"/>
</dbReference>
<dbReference type="GO" id="GO:0004694">
    <property type="term" value="F:eukaryotic translation initiation factor 2alpha kinase activity"/>
    <property type="evidence" value="ECO:0007669"/>
    <property type="project" value="InterPro"/>
</dbReference>
<dbReference type="InterPro" id="IPR011009">
    <property type="entry name" value="Kinase-like_dom_sf"/>
</dbReference>
<feature type="region of interest" description="Disordered" evidence="14">
    <location>
        <begin position="201"/>
        <end position="254"/>
    </location>
</feature>
<dbReference type="SUPFAM" id="SSF56112">
    <property type="entry name" value="Protein kinase-like (PK-like)"/>
    <property type="match status" value="1"/>
</dbReference>
<dbReference type="InterPro" id="IPR000719">
    <property type="entry name" value="Prot_kinase_dom"/>
</dbReference>
<evidence type="ECO:0000256" key="1">
    <source>
        <dbReference type="ARBA" id="ARBA00012513"/>
    </source>
</evidence>
<dbReference type="InterPro" id="IPR036621">
    <property type="entry name" value="Anticodon-bd_dom_sf"/>
</dbReference>
<dbReference type="SMART" id="SM00220">
    <property type="entry name" value="S_TKc"/>
    <property type="match status" value="1"/>
</dbReference>
<dbReference type="InterPro" id="IPR045864">
    <property type="entry name" value="aa-tRNA-synth_II/BPL/LPL"/>
</dbReference>
<evidence type="ECO:0000256" key="13">
    <source>
        <dbReference type="PROSITE-ProRule" id="PRU10141"/>
    </source>
</evidence>
<evidence type="ECO:0000256" key="11">
    <source>
        <dbReference type="PIRSR" id="PIRSR000660-1"/>
    </source>
</evidence>
<feature type="compositionally biased region" description="Basic residues" evidence="14">
    <location>
        <begin position="201"/>
        <end position="215"/>
    </location>
</feature>
<evidence type="ECO:0000256" key="14">
    <source>
        <dbReference type="SAM" id="MobiDB-lite"/>
    </source>
</evidence>
<protein>
    <recommendedName>
        <fullName evidence="1">non-specific serine/threonine protein kinase</fullName>
        <ecNumber evidence="1">2.7.11.1</ecNumber>
    </recommendedName>
</protein>
<evidence type="ECO:0000313" key="17">
    <source>
        <dbReference type="EMBL" id="CAI5746463.1"/>
    </source>
</evidence>
<evidence type="ECO:0000256" key="9">
    <source>
        <dbReference type="ARBA" id="ARBA00047899"/>
    </source>
</evidence>
<dbReference type="PANTHER" id="PTHR11042:SF136">
    <property type="entry name" value="EIF-2-ALPHA KINASE GCN2"/>
    <property type="match status" value="1"/>
</dbReference>
<proteinExistence type="inferred from homology"/>
<feature type="region of interest" description="Disordered" evidence="14">
    <location>
        <begin position="386"/>
        <end position="408"/>
    </location>
</feature>
<keyword evidence="4 12" id="KW-0547">Nucleotide-binding</keyword>
<keyword evidence="7" id="KW-0652">Protein synthesis inhibitor</keyword>
<keyword evidence="18" id="KW-1185">Reference proteome</keyword>
<evidence type="ECO:0000259" key="16">
    <source>
        <dbReference type="PROSITE" id="PS50908"/>
    </source>
</evidence>
<evidence type="ECO:0000256" key="12">
    <source>
        <dbReference type="PIRSR" id="PIRSR000660-2"/>
    </source>
</evidence>
<feature type="region of interest" description="Disordered" evidence="14">
    <location>
        <begin position="574"/>
        <end position="597"/>
    </location>
</feature>
<evidence type="ECO:0000256" key="4">
    <source>
        <dbReference type="ARBA" id="ARBA00022741"/>
    </source>
</evidence>
<dbReference type="InterPro" id="IPR024435">
    <property type="entry name" value="HisRS-related_dom"/>
</dbReference>
<dbReference type="SUPFAM" id="SSF54495">
    <property type="entry name" value="UBC-like"/>
    <property type="match status" value="1"/>
</dbReference>
<dbReference type="InterPro" id="IPR017441">
    <property type="entry name" value="Protein_kinase_ATP_BS"/>
</dbReference>
<dbReference type="EMBL" id="CANTFM010002581">
    <property type="protein sequence ID" value="CAI5746463.1"/>
    <property type="molecule type" value="Genomic_DNA"/>
</dbReference>
<evidence type="ECO:0000256" key="3">
    <source>
        <dbReference type="ARBA" id="ARBA00022679"/>
    </source>
</evidence>
<evidence type="ECO:0000256" key="6">
    <source>
        <dbReference type="ARBA" id="ARBA00022840"/>
    </source>
</evidence>
<dbReference type="InterPro" id="IPR050339">
    <property type="entry name" value="CC_SR_Kinase"/>
</dbReference>
<dbReference type="InterPro" id="IPR016255">
    <property type="entry name" value="Gcn2"/>
</dbReference>
<keyword evidence="5" id="KW-0418">Kinase</keyword>
<dbReference type="InterPro" id="IPR008271">
    <property type="entry name" value="Ser/Thr_kinase_AS"/>
</dbReference>
<evidence type="ECO:0000256" key="10">
    <source>
        <dbReference type="ARBA" id="ARBA00048679"/>
    </source>
</evidence>
<dbReference type="PROSITE" id="PS00107">
    <property type="entry name" value="PROTEIN_KINASE_ATP"/>
    <property type="match status" value="1"/>
</dbReference>
<dbReference type="PIRSF" id="PIRSF000660">
    <property type="entry name" value="Ser/Thr_PK_GCN2"/>
    <property type="match status" value="1"/>
</dbReference>
<evidence type="ECO:0000256" key="7">
    <source>
        <dbReference type="ARBA" id="ARBA00023193"/>
    </source>
</evidence>
<dbReference type="InterPro" id="IPR016135">
    <property type="entry name" value="UBQ-conjugating_enzyme/RWD"/>
</dbReference>
<accession>A0AAV0VDL0</accession>
<feature type="binding site" evidence="12">
    <location>
        <begin position="280"/>
        <end position="288"/>
    </location>
    <ligand>
        <name>ATP</name>
        <dbReference type="ChEBI" id="CHEBI:30616"/>
    </ligand>
</feature>
<dbReference type="GO" id="GO:0005829">
    <property type="term" value="C:cytosol"/>
    <property type="evidence" value="ECO:0007669"/>
    <property type="project" value="TreeGrafter"/>
</dbReference>
<dbReference type="SMART" id="SM00591">
    <property type="entry name" value="RWD"/>
    <property type="match status" value="1"/>
</dbReference>
<feature type="binding site" evidence="12">
    <location>
        <position position="303"/>
    </location>
    <ligand>
        <name>ATP</name>
        <dbReference type="ChEBI" id="CHEBI:30616"/>
    </ligand>
</feature>
<keyword evidence="2" id="KW-0723">Serine/threonine-protein kinase</keyword>
<feature type="domain" description="Protein kinase" evidence="15">
    <location>
        <begin position="274"/>
        <end position="747"/>
    </location>
</feature>
<dbReference type="Gene3D" id="3.40.50.800">
    <property type="entry name" value="Anticodon-binding domain"/>
    <property type="match status" value="1"/>
</dbReference>
<dbReference type="EC" id="2.7.11.1" evidence="1"/>
<feature type="compositionally biased region" description="Polar residues" evidence="14">
    <location>
        <begin position="584"/>
        <end position="593"/>
    </location>
</feature>
<dbReference type="Gene3D" id="3.30.930.10">
    <property type="entry name" value="Bira Bifunctional Protein, Domain 2"/>
    <property type="match status" value="1"/>
</dbReference>
<feature type="active site" description="Proton acceptor" evidence="11">
    <location>
        <position position="549"/>
    </location>
</feature>
<dbReference type="PROSITE" id="PS50908">
    <property type="entry name" value="RWD"/>
    <property type="match status" value="1"/>
</dbReference>
<reference evidence="17" key="1">
    <citation type="submission" date="2022-12" db="EMBL/GenBank/DDBJ databases">
        <authorList>
            <person name="Webb A."/>
        </authorList>
    </citation>
    <scope>NUCLEOTIDE SEQUENCE</scope>
    <source>
        <strain evidence="17">Pd1</strain>
    </source>
</reference>
<dbReference type="CDD" id="cd23823">
    <property type="entry name" value="RWD_GCN2"/>
    <property type="match status" value="1"/>
</dbReference>
<comment type="caution">
    <text evidence="17">The sequence shown here is derived from an EMBL/GenBank/DDBJ whole genome shotgun (WGS) entry which is preliminary data.</text>
</comment>
<sequence>MGRKKGKKRDVHAAVTYDTSAPYDAATLSKARELQTQELEVLQAIYDQDLTMQSSTPLYTYIFTIRLLCEATSGTATTAEVLLHFDLTRAYPIKQPPNITVEAKHGLSDTEMQRLTRGMEKLALEKVGDAAVYDLVVFATDFIQDHLKDQSSFFDQMMTRQQDREAQDKLAEDALLQQQEEQARAKNAEILALIDAEKKKRETMKKTRGRRRRHRSDGGCSGSEGGSLLSSHQQQTNAGSKRDESVSSVSDSDESDLDAVAAAKRYHSRYQGDFKELGLLGRGGGGEVVQVRNRLDRQLYAVKKIKLDPDDKTMKKKILREVKTISRMQHRHIVRYFQAWIEGKSQMSSDDEEDFELEDGNLSDEDSLLSGGAVTKEENMYGDVSLSSGVDDGLGPMTSTDEDEDDWLSTMSSSTGLWPVSTSRHDSRSLRSKSQTFLLSSHKYASESFPDDGFEWEALKEAPIEEVDFSEDGDVIYRGEKRLHTNPVSEEKRRFEKLYIQMEFCKGNALREVIDKGILWKDADKIWTMFRQILEALAYIHRQGIIHRDIKPPNVFLDSEGTVKLGDFGLAVRPPKVTEDDGNNGDSSPSGETVTGAILSESNGSSAAELYGRLKLENLESTIIVGRSSVLQNRNLITTMSADVVDGNITAGVGTTFYRAPEQEREGQQYNQKADLFSLGIMFFEMWSPPFTTLMERAQVLSRLREKHELPESFSASDDVKKIILWLCERDPSKRPNAKELLASPLLPAKIEIEGSYLREALETLANPQGKFFSQLIDALVSQEPLNHADYTYDYLESVKMRSYEVQLRAKTYVRNVLQKVFQRHGAVEISTPLLMPRLSEQSVNNITLNAPSNASMMLDGNGVSVSLPFDLTERLARFVARHNVSRLKCFQFDRVYRKSVGGGHPREFTESDFDIIWDDGGCFRFLELEGLEVVSRVIKALPSCLGSYYLRFNDARMTRGILNLCCIPNNARREVLRLLSNEVSFYVHTGPSSTQAPSLKPGRWKFVAKRMKHYGVSASSIDALQPFFLLPEDCLTSLDIIELEVQKLFAKNRALVKRESATAANGNTGSASPIDRKQIQKRDAQLRRIVEDVNEGSTSLRILLQGMQFLRLSGPVCTRLDLGLSPRPERYTSGFIFQAILLEEASYSDHDGNTIASLSVATTDNQIIIAEGGRYDALISRFKLTTAYANASSVAAMGVRFAIDKIVSLLAEFMCTALLEFKSPASEVLTGGRKVLVCSAGKASDTMLFRMQIAMLLWGHDISAEYLHPEPLHLEDLEDYCAQQNIQWMVIVQNHMMREKQQVKIRAVKNHSDADVVTNVTSLPECIAELQANVGKSSHGDTAAGGRRGHDYFGESMNSSTSGGGGNNSSSPGNTCQPIFDVRVIDAKYQSRDRNYRNYQLDTQKVTRRVSKWISSSFSARGDDAMKVLSIDLPFSIVREMSSALMEEGHDGIDTMCSKNPRYRKQLKYTMEEILTLMPNSTSRGVGRERYVLLHSMVDDRYDMMSLISSSKPDCKNN</sequence>
<dbReference type="Pfam" id="PF05773">
    <property type="entry name" value="RWD"/>
    <property type="match status" value="1"/>
</dbReference>
<dbReference type="GO" id="GO:0005634">
    <property type="term" value="C:nucleus"/>
    <property type="evidence" value="ECO:0007669"/>
    <property type="project" value="TreeGrafter"/>
</dbReference>
<comment type="catalytic activity">
    <reaction evidence="9">
        <text>L-threonyl-[protein] + ATP = O-phospho-L-threonyl-[protein] + ADP + H(+)</text>
        <dbReference type="Rhea" id="RHEA:46608"/>
        <dbReference type="Rhea" id="RHEA-COMP:11060"/>
        <dbReference type="Rhea" id="RHEA-COMP:11605"/>
        <dbReference type="ChEBI" id="CHEBI:15378"/>
        <dbReference type="ChEBI" id="CHEBI:30013"/>
        <dbReference type="ChEBI" id="CHEBI:30616"/>
        <dbReference type="ChEBI" id="CHEBI:61977"/>
        <dbReference type="ChEBI" id="CHEBI:456216"/>
        <dbReference type="EC" id="2.7.11.1"/>
    </reaction>
</comment>
<dbReference type="Proteomes" id="UP001162029">
    <property type="component" value="Unassembled WGS sequence"/>
</dbReference>
<keyword evidence="3" id="KW-0808">Transferase</keyword>
<evidence type="ECO:0000256" key="5">
    <source>
        <dbReference type="ARBA" id="ARBA00022777"/>
    </source>
</evidence>
<dbReference type="SUPFAM" id="SSF55681">
    <property type="entry name" value="Class II aaRS and biotin synthetases"/>
    <property type="match status" value="1"/>
</dbReference>